<dbReference type="InterPro" id="IPR004175">
    <property type="entry name" value="RNA_CPDase"/>
</dbReference>
<dbReference type="EMBL" id="JALIRP010000011">
    <property type="protein sequence ID" value="MCJ8014391.1"/>
    <property type="molecule type" value="Genomic_DNA"/>
</dbReference>
<evidence type="ECO:0000313" key="5">
    <source>
        <dbReference type="Proteomes" id="UP001139347"/>
    </source>
</evidence>
<proteinExistence type="inferred from homology"/>
<dbReference type="Pfam" id="PF02834">
    <property type="entry name" value="LigT_PEase"/>
    <property type="match status" value="2"/>
</dbReference>
<feature type="domain" description="Phosphoesterase HXTX" evidence="3">
    <location>
        <begin position="17"/>
        <end position="100"/>
    </location>
</feature>
<organism evidence="4 5">
    <name type="scientific">Paenibacillus mangrovi</name>
    <dbReference type="NCBI Taxonomy" id="2931978"/>
    <lineage>
        <taxon>Bacteria</taxon>
        <taxon>Bacillati</taxon>
        <taxon>Bacillota</taxon>
        <taxon>Bacilli</taxon>
        <taxon>Bacillales</taxon>
        <taxon>Paenibacillaceae</taxon>
        <taxon>Paenibacillus</taxon>
    </lineage>
</organism>
<comment type="function">
    <text evidence="2">Hydrolyzes RNA 2',3'-cyclic phosphodiester to an RNA 2'-phosphomonoester.</text>
</comment>
<evidence type="ECO:0000256" key="1">
    <source>
        <dbReference type="ARBA" id="ARBA00022801"/>
    </source>
</evidence>
<dbReference type="HAMAP" id="MF_01940">
    <property type="entry name" value="RNA_CPDase"/>
    <property type="match status" value="1"/>
</dbReference>
<feature type="short sequence motif" description="HXTX 1" evidence="2">
    <location>
        <begin position="49"/>
        <end position="52"/>
    </location>
</feature>
<gene>
    <name evidence="4" type="primary">thpR</name>
    <name evidence="4" type="ORF">MUG84_22080</name>
</gene>
<evidence type="ECO:0000259" key="3">
    <source>
        <dbReference type="Pfam" id="PF02834"/>
    </source>
</evidence>
<protein>
    <recommendedName>
        <fullName evidence="2">RNA 2',3'-cyclic phosphodiesterase</fullName>
        <shortName evidence="2">RNA 2',3'-CPDase</shortName>
        <ecNumber evidence="2">3.1.4.58</ecNumber>
    </recommendedName>
</protein>
<dbReference type="GO" id="GO:0004113">
    <property type="term" value="F:2',3'-cyclic-nucleotide 3'-phosphodiesterase activity"/>
    <property type="evidence" value="ECO:0007669"/>
    <property type="project" value="InterPro"/>
</dbReference>
<sequence>MNQLSLEQPLRLFIAVKLSGELKSKLEKWRKEQQPTLSFKKWAHREDYHITIQFLGDVNPTLVPDISKKLQETASQLNPFVLGLGEVGVFGTESSPRVLWAGVIDHNHMLIRLQEAVTHAMEDFGFVKESRPYRPHITIARKYAGNEPFQLASLPPVLPQTASLKQGEGESFWTVNEFALFSTHLHDRPMYEILESFRVVEY</sequence>
<comment type="similarity">
    <text evidence="2">Belongs to the 2H phosphoesterase superfamily. ThpR family.</text>
</comment>
<comment type="caution">
    <text evidence="4">The sequence shown here is derived from an EMBL/GenBank/DDBJ whole genome shotgun (WGS) entry which is preliminary data.</text>
</comment>
<dbReference type="SUPFAM" id="SSF55144">
    <property type="entry name" value="LigT-like"/>
    <property type="match status" value="1"/>
</dbReference>
<feature type="active site" description="Proton acceptor" evidence="2">
    <location>
        <position position="136"/>
    </location>
</feature>
<comment type="catalytic activity">
    <reaction evidence="2">
        <text>a 3'-end 2',3'-cyclophospho-ribonucleotide-RNA + H2O = a 3'-end 2'-phospho-ribonucleotide-RNA + H(+)</text>
        <dbReference type="Rhea" id="RHEA:11828"/>
        <dbReference type="Rhea" id="RHEA-COMP:10464"/>
        <dbReference type="Rhea" id="RHEA-COMP:17353"/>
        <dbReference type="ChEBI" id="CHEBI:15377"/>
        <dbReference type="ChEBI" id="CHEBI:15378"/>
        <dbReference type="ChEBI" id="CHEBI:83064"/>
        <dbReference type="ChEBI" id="CHEBI:173113"/>
        <dbReference type="EC" id="3.1.4.58"/>
    </reaction>
</comment>
<evidence type="ECO:0000256" key="2">
    <source>
        <dbReference type="HAMAP-Rule" id="MF_01940"/>
    </source>
</evidence>
<dbReference type="RefSeq" id="WP_244729006.1">
    <property type="nucleotide sequence ID" value="NZ_JALIRP010000011.1"/>
</dbReference>
<keyword evidence="5" id="KW-1185">Reference proteome</keyword>
<dbReference type="Proteomes" id="UP001139347">
    <property type="component" value="Unassembled WGS sequence"/>
</dbReference>
<reference evidence="4" key="1">
    <citation type="submission" date="2022-04" db="EMBL/GenBank/DDBJ databases">
        <title>Paenibacillus mangrovi sp. nov., a novel endophytic bacterium isolated from bark of Kandelia candel.</title>
        <authorList>
            <person name="Tuo L."/>
        </authorList>
    </citation>
    <scope>NUCLEOTIDE SEQUENCE</scope>
    <source>
        <strain evidence="4">KQZ6P-2</strain>
    </source>
</reference>
<feature type="short sequence motif" description="HXTX 2" evidence="2">
    <location>
        <begin position="136"/>
        <end position="139"/>
    </location>
</feature>
<dbReference type="NCBIfam" id="TIGR02258">
    <property type="entry name" value="2_5_ligase"/>
    <property type="match status" value="1"/>
</dbReference>
<name>A0A9X1WTN6_9BACL</name>
<dbReference type="AlphaFoldDB" id="A0A9X1WTN6"/>
<feature type="domain" description="Phosphoesterase HXTX" evidence="3">
    <location>
        <begin position="110"/>
        <end position="191"/>
    </location>
</feature>
<keyword evidence="1 2" id="KW-0378">Hydrolase</keyword>
<dbReference type="GO" id="GO:0008664">
    <property type="term" value="F:RNA 2',3'-cyclic 3'-phosphodiesterase activity"/>
    <property type="evidence" value="ECO:0007669"/>
    <property type="project" value="UniProtKB-EC"/>
</dbReference>
<accession>A0A9X1WTN6</accession>
<dbReference type="PANTHER" id="PTHR35561">
    <property type="entry name" value="RNA 2',3'-CYCLIC PHOSPHODIESTERASE"/>
    <property type="match status" value="1"/>
</dbReference>
<feature type="active site" description="Proton donor" evidence="2">
    <location>
        <position position="49"/>
    </location>
</feature>
<dbReference type="PANTHER" id="PTHR35561:SF1">
    <property type="entry name" value="RNA 2',3'-CYCLIC PHOSPHODIESTERASE"/>
    <property type="match status" value="1"/>
</dbReference>
<evidence type="ECO:0000313" key="4">
    <source>
        <dbReference type="EMBL" id="MCJ8014391.1"/>
    </source>
</evidence>
<dbReference type="InterPro" id="IPR009097">
    <property type="entry name" value="Cyclic_Pdiesterase"/>
</dbReference>
<dbReference type="InterPro" id="IPR014051">
    <property type="entry name" value="Phosphoesterase_HXTX"/>
</dbReference>
<dbReference type="EC" id="3.1.4.58" evidence="2"/>
<dbReference type="Gene3D" id="3.90.1140.10">
    <property type="entry name" value="Cyclic phosphodiesterase"/>
    <property type="match status" value="1"/>
</dbReference>